<evidence type="ECO:0000313" key="3">
    <source>
        <dbReference type="Proteomes" id="UP000887540"/>
    </source>
</evidence>
<keyword evidence="3" id="KW-1185">Reference proteome</keyword>
<dbReference type="Pfam" id="PF02172">
    <property type="entry name" value="KIX"/>
    <property type="match status" value="1"/>
</dbReference>
<evidence type="ECO:0000259" key="2">
    <source>
        <dbReference type="PROSITE" id="PS50952"/>
    </source>
</evidence>
<dbReference type="Proteomes" id="UP000887540">
    <property type="component" value="Unplaced"/>
</dbReference>
<dbReference type="WBParaSite" id="ACRNAN_scaffold14425.g27707.t1">
    <property type="protein sequence ID" value="ACRNAN_scaffold14425.g27707.t1"/>
    <property type="gene ID" value="ACRNAN_scaffold14425.g27707"/>
</dbReference>
<keyword evidence="1" id="KW-0539">Nucleus</keyword>
<reference evidence="4" key="1">
    <citation type="submission" date="2022-11" db="UniProtKB">
        <authorList>
            <consortium name="WormBaseParasite"/>
        </authorList>
    </citation>
    <scope>IDENTIFICATION</scope>
</reference>
<sequence>MTSDAFLMAIVSTPTTMIPISISDSSSITSIPTTTANFHSYAQVRPATLPEYNLAFDPFKCSSAPNKLAPITETRAPPPFNESIVGSVNSNFGSRCSSVDSNNQSDQIYNLVSSLPLEPVQQRKEWHSTVKVDLRYHLIVKLFKAIYRSNDLPADDIRIRDVLNFARKVEREFFEQANVEKT</sequence>
<name>A0A914CUF2_9BILA</name>
<evidence type="ECO:0000256" key="1">
    <source>
        <dbReference type="ARBA" id="ARBA00023242"/>
    </source>
</evidence>
<dbReference type="InterPro" id="IPR036529">
    <property type="entry name" value="KIX_dom_sf"/>
</dbReference>
<dbReference type="Gene3D" id="1.10.246.20">
    <property type="entry name" value="Coactivator CBP, KIX domain"/>
    <property type="match status" value="1"/>
</dbReference>
<evidence type="ECO:0000313" key="4">
    <source>
        <dbReference type="WBParaSite" id="ACRNAN_scaffold14425.g27707.t1"/>
    </source>
</evidence>
<protein>
    <submittedName>
        <fullName evidence="4">KIX domain-containing protein</fullName>
    </submittedName>
</protein>
<dbReference type="AlphaFoldDB" id="A0A914CUF2"/>
<dbReference type="PROSITE" id="PS50952">
    <property type="entry name" value="KIX"/>
    <property type="match status" value="1"/>
</dbReference>
<organism evidence="3 4">
    <name type="scientific">Acrobeloides nanus</name>
    <dbReference type="NCBI Taxonomy" id="290746"/>
    <lineage>
        <taxon>Eukaryota</taxon>
        <taxon>Metazoa</taxon>
        <taxon>Ecdysozoa</taxon>
        <taxon>Nematoda</taxon>
        <taxon>Chromadorea</taxon>
        <taxon>Rhabditida</taxon>
        <taxon>Tylenchina</taxon>
        <taxon>Cephalobomorpha</taxon>
        <taxon>Cephaloboidea</taxon>
        <taxon>Cephalobidae</taxon>
        <taxon>Acrobeloides</taxon>
    </lineage>
</organism>
<dbReference type="GO" id="GO:0003712">
    <property type="term" value="F:transcription coregulator activity"/>
    <property type="evidence" value="ECO:0007669"/>
    <property type="project" value="InterPro"/>
</dbReference>
<dbReference type="InterPro" id="IPR003101">
    <property type="entry name" value="KIX_dom"/>
</dbReference>
<dbReference type="GO" id="GO:0006355">
    <property type="term" value="P:regulation of DNA-templated transcription"/>
    <property type="evidence" value="ECO:0007669"/>
    <property type="project" value="InterPro"/>
</dbReference>
<feature type="domain" description="KIX" evidence="2">
    <location>
        <begin position="121"/>
        <end position="182"/>
    </location>
</feature>
<accession>A0A914CUF2</accession>
<proteinExistence type="predicted"/>
<dbReference type="SUPFAM" id="SSF47040">
    <property type="entry name" value="Kix domain of CBP (creb binding protein)"/>
    <property type="match status" value="1"/>
</dbReference>